<dbReference type="Proteomes" id="UP000714420">
    <property type="component" value="Unassembled WGS sequence"/>
</dbReference>
<dbReference type="EMBL" id="JABKKF010000004">
    <property type="protein sequence ID" value="NPD91807.1"/>
    <property type="molecule type" value="Genomic_DNA"/>
</dbReference>
<dbReference type="InterPro" id="IPR033985">
    <property type="entry name" value="SusD-like_N"/>
</dbReference>
<name>A0ABX2AP49_9BACT</name>
<evidence type="ECO:0000256" key="6">
    <source>
        <dbReference type="SAM" id="SignalP"/>
    </source>
</evidence>
<evidence type="ECO:0000256" key="4">
    <source>
        <dbReference type="ARBA" id="ARBA00023136"/>
    </source>
</evidence>
<dbReference type="InterPro" id="IPR011990">
    <property type="entry name" value="TPR-like_helical_dom_sf"/>
</dbReference>
<dbReference type="Pfam" id="PF14322">
    <property type="entry name" value="SusD-like_3"/>
    <property type="match status" value="1"/>
</dbReference>
<dbReference type="RefSeq" id="WP_172275161.1">
    <property type="nucleotide sequence ID" value="NZ_CASGMU010000003.1"/>
</dbReference>
<sequence length="590" mass="67066">MKLKNMITAAVAGLVLSACSNDFLENKPQGIISDGNMNDPEAVDLLVNSAYATFGCRYADSNDPHLFPVTNWSYGEVRADNAYKGGGGETDLWEVHDMETARINPDNGFLDGKWFNVYCGISRCNSAIRALGNVDEDVIKEKNVRIAEIRVIRDHWYFELVRLFNRIPYMEVGLPESDYPSVRNDEFTREQHLARIAGDLVDAAKVLPESQTETGRINRRIALAYAAKVKLYQAYEQDPQTNMVVNINKGLLKEVVELIDRVQGYRLLDDFQQLDLLEYENGPESVFAIQFSKDDGSGGVGRVNWSMLLNSMTGPGCPWQGDGFFLPSQDLINAYQTDADGLPVFDYQSMPDYGKVVFSEDGEEYTLENVGGCVDPRLDFVTGRPTIRYKTYVEAPCGLWVRNSDVYGYNNTKRFWLSPESKEATHGWPWGASALNWQIIRYADLLLYKAEALIEIGGDGLEEARRLINRVRQRAMNSAYVRDFDDPSKYAANYKIGLYPADGWNQDYARKALRTEMRLEKAMEGERFFDLVRWGIAKETMNRYFEVEKDNRIYYGNASFETGEEYFPIPVAQYNFSGGIYVQNPGYPAF</sequence>
<comment type="similarity">
    <text evidence="2">Belongs to the SusD family.</text>
</comment>
<dbReference type="PROSITE" id="PS51257">
    <property type="entry name" value="PROKAR_LIPOPROTEIN"/>
    <property type="match status" value="1"/>
</dbReference>
<comment type="subcellular location">
    <subcellularLocation>
        <location evidence="1">Cell outer membrane</location>
    </subcellularLocation>
</comment>
<evidence type="ECO:0000313" key="10">
    <source>
        <dbReference type="Proteomes" id="UP000714420"/>
    </source>
</evidence>
<evidence type="ECO:0000259" key="8">
    <source>
        <dbReference type="Pfam" id="PF14322"/>
    </source>
</evidence>
<evidence type="ECO:0000313" key="9">
    <source>
        <dbReference type="EMBL" id="NPD91807.1"/>
    </source>
</evidence>
<feature type="chain" id="PRO_5046011192" evidence="6">
    <location>
        <begin position="21"/>
        <end position="590"/>
    </location>
</feature>
<evidence type="ECO:0000256" key="3">
    <source>
        <dbReference type="ARBA" id="ARBA00022729"/>
    </source>
</evidence>
<evidence type="ECO:0000259" key="7">
    <source>
        <dbReference type="Pfam" id="PF07980"/>
    </source>
</evidence>
<reference evidence="9 10" key="1">
    <citation type="submission" date="2020-05" db="EMBL/GenBank/DDBJ databases">
        <title>Distinct polysaccharide utilization as determinants for interspecies competition between intestinal Prevotella spp.</title>
        <authorList>
            <person name="Galvez E.J.C."/>
            <person name="Iljazovic A."/>
            <person name="Strowig T."/>
        </authorList>
    </citation>
    <scope>NUCLEOTIDE SEQUENCE [LARGE SCALE GENOMIC DNA]</scope>
    <source>
        <strain evidence="9 10">PMUR</strain>
    </source>
</reference>
<gene>
    <name evidence="9" type="ORF">HPS56_05485</name>
</gene>
<proteinExistence type="inferred from homology"/>
<keyword evidence="10" id="KW-1185">Reference proteome</keyword>
<evidence type="ECO:0000256" key="2">
    <source>
        <dbReference type="ARBA" id="ARBA00006275"/>
    </source>
</evidence>
<dbReference type="Pfam" id="PF07980">
    <property type="entry name" value="SusD_RagB"/>
    <property type="match status" value="1"/>
</dbReference>
<feature type="domain" description="SusD-like N-terminal" evidence="8">
    <location>
        <begin position="95"/>
        <end position="231"/>
    </location>
</feature>
<feature type="signal peptide" evidence="6">
    <location>
        <begin position="1"/>
        <end position="20"/>
    </location>
</feature>
<accession>A0ABX2AP49</accession>
<dbReference type="InterPro" id="IPR012944">
    <property type="entry name" value="SusD_RagB_dom"/>
</dbReference>
<protein>
    <submittedName>
        <fullName evidence="9">RagB/SusD family nutrient uptake outer membrane protein</fullName>
    </submittedName>
</protein>
<dbReference type="SUPFAM" id="SSF48452">
    <property type="entry name" value="TPR-like"/>
    <property type="match status" value="1"/>
</dbReference>
<organism evidence="9 10">
    <name type="scientific">Xylanibacter muris</name>
    <dbReference type="NCBI Taxonomy" id="2736290"/>
    <lineage>
        <taxon>Bacteria</taxon>
        <taxon>Pseudomonadati</taxon>
        <taxon>Bacteroidota</taxon>
        <taxon>Bacteroidia</taxon>
        <taxon>Bacteroidales</taxon>
        <taxon>Prevotellaceae</taxon>
        <taxon>Xylanibacter</taxon>
    </lineage>
</organism>
<keyword evidence="3 6" id="KW-0732">Signal</keyword>
<comment type="caution">
    <text evidence="9">The sequence shown here is derived from an EMBL/GenBank/DDBJ whole genome shotgun (WGS) entry which is preliminary data.</text>
</comment>
<dbReference type="Gene3D" id="1.25.40.390">
    <property type="match status" value="1"/>
</dbReference>
<feature type="domain" description="RagB/SusD" evidence="7">
    <location>
        <begin position="283"/>
        <end position="587"/>
    </location>
</feature>
<evidence type="ECO:0000256" key="5">
    <source>
        <dbReference type="ARBA" id="ARBA00023237"/>
    </source>
</evidence>
<evidence type="ECO:0000256" key="1">
    <source>
        <dbReference type="ARBA" id="ARBA00004442"/>
    </source>
</evidence>
<keyword evidence="5" id="KW-0998">Cell outer membrane</keyword>
<keyword evidence="4" id="KW-0472">Membrane</keyword>